<protein>
    <recommendedName>
        <fullName evidence="3">DUF2141 domain-containing protein</fullName>
    </recommendedName>
</protein>
<sequence>MSVLKSKSNNRKSALTSTTMPALVRDCAGVRYMALGFVLAFTNLPAIVFAQSSCPGIHVKIPNIKNSTGTVACALFESPEGFPTEFLHSATNIMMMKIRDTKARCNFLDIPPGTYALAVIHDENMDGKLNTNFLGIPTEGFGFSSGAEAAMGAPSFEAASFSYDGQNLDLTIRLNY</sequence>
<dbReference type="OrthoDB" id="9788332at2"/>
<dbReference type="InterPro" id="IPR018673">
    <property type="entry name" value="DUF2141"/>
</dbReference>
<dbReference type="RefSeq" id="WP_114612718.1">
    <property type="nucleotide sequence ID" value="NZ_QFWX01000003.1"/>
</dbReference>
<dbReference type="Pfam" id="PF09912">
    <property type="entry name" value="DUF2141"/>
    <property type="match status" value="1"/>
</dbReference>
<reference evidence="2" key="1">
    <citation type="submission" date="2018-05" db="EMBL/GenBank/DDBJ databases">
        <authorList>
            <person name="Lu D."/>
        </authorList>
    </citation>
    <scope>NUCLEOTIDE SEQUENCE [LARGE SCALE GENOMIC DNA]</scope>
    <source>
        <strain evidence="2">F01</strain>
    </source>
</reference>
<name>A0A2V3ZM34_9GAMM</name>
<gene>
    <name evidence="1" type="ORF">DIT71_08260</name>
</gene>
<reference evidence="1 2" key="2">
    <citation type="submission" date="2018-06" db="EMBL/GenBank/DDBJ databases">
        <title>Marinobactersediminissp. nov, a moderately halophilic bacterium isolated from marine solar saltern.</title>
        <authorList>
            <person name="Zhang Y."/>
        </authorList>
    </citation>
    <scope>NUCLEOTIDE SEQUENCE [LARGE SCALE GENOMIC DNA]</scope>
    <source>
        <strain evidence="1 2">F01</strain>
    </source>
</reference>
<evidence type="ECO:0000313" key="2">
    <source>
        <dbReference type="Proteomes" id="UP000253987"/>
    </source>
</evidence>
<dbReference type="EMBL" id="QFWX01000003">
    <property type="protein sequence ID" value="PXX91837.1"/>
    <property type="molecule type" value="Genomic_DNA"/>
</dbReference>
<evidence type="ECO:0008006" key="3">
    <source>
        <dbReference type="Google" id="ProtNLM"/>
    </source>
</evidence>
<comment type="caution">
    <text evidence="1">The sequence shown here is derived from an EMBL/GenBank/DDBJ whole genome shotgun (WGS) entry which is preliminary data.</text>
</comment>
<organism evidence="1 2">
    <name type="scientific">Marinobacter vulgaris</name>
    <dbReference type="NCBI Taxonomy" id="1928331"/>
    <lineage>
        <taxon>Bacteria</taxon>
        <taxon>Pseudomonadati</taxon>
        <taxon>Pseudomonadota</taxon>
        <taxon>Gammaproteobacteria</taxon>
        <taxon>Pseudomonadales</taxon>
        <taxon>Marinobacteraceae</taxon>
        <taxon>Marinobacter</taxon>
    </lineage>
</organism>
<proteinExistence type="predicted"/>
<evidence type="ECO:0000313" key="1">
    <source>
        <dbReference type="EMBL" id="PXX91837.1"/>
    </source>
</evidence>
<dbReference type="AlphaFoldDB" id="A0A2V3ZM34"/>
<dbReference type="Proteomes" id="UP000253987">
    <property type="component" value="Unassembled WGS sequence"/>
</dbReference>
<keyword evidence="2" id="KW-1185">Reference proteome</keyword>
<accession>A0A2V3ZM34</accession>